<evidence type="ECO:0000313" key="2">
    <source>
        <dbReference type="EMBL" id="STZ64040.1"/>
    </source>
</evidence>
<feature type="transmembrane region" description="Helical" evidence="1">
    <location>
        <begin position="84"/>
        <end position="102"/>
    </location>
</feature>
<keyword evidence="1" id="KW-0812">Transmembrane</keyword>
<sequence length="151" mass="16024">MNRNTLRTLHKTGAITATLLIASFWSSTVISELFLSIEAVVWVKNAIAYAVILLVLAMAVTGASGMKMGAKSKHPKIVAKKKRMPIVAANGLLILLPCAFYLCHKANAGEFDSVFYALQGLELLAGATNLTLLGLSVKDGLAIRKPKTAAA</sequence>
<feature type="transmembrane region" description="Helical" evidence="1">
    <location>
        <begin position="114"/>
        <end position="137"/>
    </location>
</feature>
<keyword evidence="1" id="KW-1133">Transmembrane helix</keyword>
<evidence type="ECO:0008006" key="4">
    <source>
        <dbReference type="Google" id="ProtNLM"/>
    </source>
</evidence>
<dbReference type="Proteomes" id="UP000254437">
    <property type="component" value="Unassembled WGS sequence"/>
</dbReference>
<dbReference type="RefSeq" id="WP_115008294.1">
    <property type="nucleotide sequence ID" value="NZ_UGQU01000003.1"/>
</dbReference>
<feature type="transmembrane region" description="Helical" evidence="1">
    <location>
        <begin position="12"/>
        <end position="34"/>
    </location>
</feature>
<name>A0A378TVN4_MORLA</name>
<organism evidence="2 3">
    <name type="scientific">Moraxella lacunata</name>
    <dbReference type="NCBI Taxonomy" id="477"/>
    <lineage>
        <taxon>Bacteria</taxon>
        <taxon>Pseudomonadati</taxon>
        <taxon>Pseudomonadota</taxon>
        <taxon>Gammaproteobacteria</taxon>
        <taxon>Moraxellales</taxon>
        <taxon>Moraxellaceae</taxon>
        <taxon>Moraxella</taxon>
    </lineage>
</organism>
<gene>
    <name evidence="2" type="ORF">NCTC10359_02484</name>
</gene>
<evidence type="ECO:0000256" key="1">
    <source>
        <dbReference type="SAM" id="Phobius"/>
    </source>
</evidence>
<accession>A0A378TVN4</accession>
<evidence type="ECO:0000313" key="3">
    <source>
        <dbReference type="Proteomes" id="UP000254437"/>
    </source>
</evidence>
<dbReference type="EMBL" id="UGQU01000003">
    <property type="protein sequence ID" value="STZ64040.1"/>
    <property type="molecule type" value="Genomic_DNA"/>
</dbReference>
<proteinExistence type="predicted"/>
<dbReference type="AlphaFoldDB" id="A0A378TVN4"/>
<reference evidence="2 3" key="1">
    <citation type="submission" date="2018-06" db="EMBL/GenBank/DDBJ databases">
        <authorList>
            <consortium name="Pathogen Informatics"/>
            <person name="Doyle S."/>
        </authorList>
    </citation>
    <scope>NUCLEOTIDE SEQUENCE [LARGE SCALE GENOMIC DNA]</scope>
    <source>
        <strain evidence="2 3">NCTC10359</strain>
    </source>
</reference>
<keyword evidence="1" id="KW-0472">Membrane</keyword>
<protein>
    <recommendedName>
        <fullName evidence="4">Transmembrane protein</fullName>
    </recommendedName>
</protein>
<feature type="transmembrane region" description="Helical" evidence="1">
    <location>
        <begin position="46"/>
        <end position="63"/>
    </location>
</feature>